<protein>
    <recommendedName>
        <fullName evidence="6">Ethylene receptor 1-like N-terminal domain-containing protein</fullName>
    </recommendedName>
</protein>
<dbReference type="EMBL" id="JAUKUC010000001">
    <property type="protein sequence ID" value="MDO1513768.1"/>
    <property type="molecule type" value="Genomic_DNA"/>
</dbReference>
<dbReference type="Proteomes" id="UP001168579">
    <property type="component" value="Unassembled WGS sequence"/>
</dbReference>
<dbReference type="PANTHER" id="PTHR24423">
    <property type="entry name" value="TWO-COMPONENT SENSOR HISTIDINE KINASE"/>
    <property type="match status" value="1"/>
</dbReference>
<keyword evidence="8" id="KW-1185">Reference proteome</keyword>
<evidence type="ECO:0000256" key="1">
    <source>
        <dbReference type="ARBA" id="ARBA00022679"/>
    </source>
</evidence>
<evidence type="ECO:0000313" key="8">
    <source>
        <dbReference type="Proteomes" id="UP001168579"/>
    </source>
</evidence>
<evidence type="ECO:0000259" key="6">
    <source>
        <dbReference type="Pfam" id="PF25487"/>
    </source>
</evidence>
<sequence>MNEIITFLQQLFDTSDWPPRWVCGKWSDFHGWLYVGSDVAIWLAYFIIPVVIIWFVQKRPKVPFLPVFWLFAAFIILCGATHILDAIIFWWPAYRLSALVRFLTAIISFATVFALIRDLPKLLDAKAPNSEDDFENSRLRLELEEKDAEISQLKKQLKI</sequence>
<keyword evidence="3" id="KW-0547">Nucleotide-binding</keyword>
<name>A0ABT8RS73_9FLAO</name>
<comment type="caution">
    <text evidence="7">The sequence shown here is derived from an EMBL/GenBank/DDBJ whole genome shotgun (WGS) entry which is preliminary data.</text>
</comment>
<keyword evidence="1" id="KW-0808">Transferase</keyword>
<dbReference type="Pfam" id="PF25487">
    <property type="entry name" value="ETR1_N"/>
    <property type="match status" value="1"/>
</dbReference>
<accession>A0ABT8RS73</accession>
<reference evidence="7" key="1">
    <citation type="journal article" date="2014" name="Int. J. Syst. Evol. Microbiol.">
        <title>Complete genome of a new Firmicutes species belonging to the dominant human colonic microbiota ('Ruminococcus bicirculans') reveals two chromosomes and a selective capacity to utilize plant glucans.</title>
        <authorList>
            <consortium name="NISC Comparative Sequencing Program"/>
            <person name="Wegmann U."/>
            <person name="Louis P."/>
            <person name="Goesmann A."/>
            <person name="Henrissat B."/>
            <person name="Duncan S.H."/>
            <person name="Flint H.J."/>
        </authorList>
    </citation>
    <scope>NUCLEOTIDE SEQUENCE</scope>
    <source>
        <strain evidence="7">CECT 8869</strain>
    </source>
</reference>
<reference evidence="7" key="2">
    <citation type="submission" date="2023-06" db="EMBL/GenBank/DDBJ databases">
        <authorList>
            <person name="Lucena T."/>
            <person name="Sun Q."/>
        </authorList>
    </citation>
    <scope>NUCLEOTIDE SEQUENCE</scope>
    <source>
        <strain evidence="7">CECT 8869</strain>
    </source>
</reference>
<evidence type="ECO:0000256" key="4">
    <source>
        <dbReference type="ARBA" id="ARBA00022840"/>
    </source>
</evidence>
<evidence type="ECO:0000256" key="2">
    <source>
        <dbReference type="ARBA" id="ARBA00022723"/>
    </source>
</evidence>
<keyword evidence="5" id="KW-1133">Transmembrane helix</keyword>
<dbReference type="InterPro" id="IPR058544">
    <property type="entry name" value="ETR1_N"/>
</dbReference>
<feature type="transmembrane region" description="Helical" evidence="5">
    <location>
        <begin position="39"/>
        <end position="56"/>
    </location>
</feature>
<proteinExistence type="predicted"/>
<dbReference type="RefSeq" id="WP_304436573.1">
    <property type="nucleotide sequence ID" value="NZ_JAUKUC010000001.1"/>
</dbReference>
<feature type="transmembrane region" description="Helical" evidence="5">
    <location>
        <begin position="98"/>
        <end position="116"/>
    </location>
</feature>
<keyword evidence="5" id="KW-0472">Membrane</keyword>
<evidence type="ECO:0000256" key="3">
    <source>
        <dbReference type="ARBA" id="ARBA00022741"/>
    </source>
</evidence>
<evidence type="ECO:0000256" key="5">
    <source>
        <dbReference type="SAM" id="Phobius"/>
    </source>
</evidence>
<gene>
    <name evidence="7" type="ORF">Q2T41_13985</name>
</gene>
<keyword evidence="5" id="KW-0812">Transmembrane</keyword>
<keyword evidence="4" id="KW-0067">ATP-binding</keyword>
<feature type="transmembrane region" description="Helical" evidence="5">
    <location>
        <begin position="68"/>
        <end position="92"/>
    </location>
</feature>
<evidence type="ECO:0000313" key="7">
    <source>
        <dbReference type="EMBL" id="MDO1513768.1"/>
    </source>
</evidence>
<organism evidence="7 8">
    <name type="scientific">Maribacter confluentis</name>
    <dbReference type="NCBI Taxonomy" id="1656093"/>
    <lineage>
        <taxon>Bacteria</taxon>
        <taxon>Pseudomonadati</taxon>
        <taxon>Bacteroidota</taxon>
        <taxon>Flavobacteriia</taxon>
        <taxon>Flavobacteriales</taxon>
        <taxon>Flavobacteriaceae</taxon>
        <taxon>Maribacter</taxon>
    </lineage>
</organism>
<feature type="domain" description="Ethylene receptor 1-like N-terminal" evidence="6">
    <location>
        <begin position="35"/>
        <end position="124"/>
    </location>
</feature>
<keyword evidence="2" id="KW-0479">Metal-binding</keyword>